<dbReference type="InterPro" id="IPR031924">
    <property type="entry name" value="GH115"/>
</dbReference>
<proteinExistence type="predicted"/>
<comment type="caution">
    <text evidence="1">The sequence shown here is derived from an EMBL/GenBank/DDBJ whole genome shotgun (WGS) entry which is preliminary data.</text>
</comment>
<dbReference type="PANTHER" id="PTHR37842:SF2">
    <property type="entry name" value="GYLCOSYL HYDROLASE 115 C-TERMINAL DOMAIN-CONTAINING PROTEIN"/>
    <property type="match status" value="1"/>
</dbReference>
<dbReference type="Gene3D" id="3.20.20.520">
    <property type="entry name" value="Glycosyl hydrolase family 115"/>
    <property type="match status" value="1"/>
</dbReference>
<protein>
    <submittedName>
        <fullName evidence="1">Uncharacterized protein</fullName>
    </submittedName>
</protein>
<dbReference type="EMBL" id="JARVKM010000042">
    <property type="protein sequence ID" value="KAK9774365.1"/>
    <property type="molecule type" value="Genomic_DNA"/>
</dbReference>
<keyword evidence="2" id="KW-1185">Reference proteome</keyword>
<dbReference type="PANTHER" id="PTHR37842">
    <property type="match status" value="1"/>
</dbReference>
<dbReference type="InterPro" id="IPR042301">
    <property type="entry name" value="GH115_sf"/>
</dbReference>
<evidence type="ECO:0000313" key="1">
    <source>
        <dbReference type="EMBL" id="KAK9774365.1"/>
    </source>
</evidence>
<name>A0ABR2XL10_9PEZI</name>
<dbReference type="Pfam" id="PF15979">
    <property type="entry name" value="Glyco_hydro_115"/>
    <property type="match status" value="1"/>
</dbReference>
<accession>A0ABR2XL10</accession>
<reference evidence="1 2" key="1">
    <citation type="submission" date="2024-02" db="EMBL/GenBank/DDBJ databases">
        <title>First draft genome assembly of two strains of Seiridium cardinale.</title>
        <authorList>
            <person name="Emiliani G."/>
            <person name="Scali E."/>
        </authorList>
    </citation>
    <scope>NUCLEOTIDE SEQUENCE [LARGE SCALE GENOMIC DNA]</scope>
    <source>
        <strain evidence="1 2">BM-138-000479</strain>
    </source>
</reference>
<sequence>MPHRESLQQTLSEILGEIGRLEHNNGVTVHSIRLQTHHKPKSVRRIGWVEPAEIDDFKRPLEHRQEPSINLRGIFISHEAPALTGSDLTQANFMWPAMWPDYPNPGSSFFVDDADNQRLADQYGIVMSTSHHEPMQRATNKWFEDNVDGIWSWIDNKEKIPQFFSDGIKRANGIESYFTMGMRGEYDRTMKTDDPAAVVQDVLGTQRSLIKYVHGPDGGVPQLVALHKEVQEYWDSGRLNVPKDVTPLFADDHFGSIRRLQTANEIHRNGCVGIYYQFEYVGTPRSYKWVNTNSLCKVWHQLQEAHRRNATQVWVFNVGGIKPTEVPLSFGMQLAWDIHSVSATTLLNKSLVSILPMT</sequence>
<gene>
    <name evidence="1" type="ORF">SCAR479_08970</name>
</gene>
<dbReference type="Proteomes" id="UP001465668">
    <property type="component" value="Unassembled WGS sequence"/>
</dbReference>
<organism evidence="1 2">
    <name type="scientific">Seiridium cardinale</name>
    <dbReference type="NCBI Taxonomy" id="138064"/>
    <lineage>
        <taxon>Eukaryota</taxon>
        <taxon>Fungi</taxon>
        <taxon>Dikarya</taxon>
        <taxon>Ascomycota</taxon>
        <taxon>Pezizomycotina</taxon>
        <taxon>Sordariomycetes</taxon>
        <taxon>Xylariomycetidae</taxon>
        <taxon>Amphisphaeriales</taxon>
        <taxon>Sporocadaceae</taxon>
        <taxon>Seiridium</taxon>
    </lineage>
</organism>
<evidence type="ECO:0000313" key="2">
    <source>
        <dbReference type="Proteomes" id="UP001465668"/>
    </source>
</evidence>